<evidence type="ECO:0000259" key="7">
    <source>
        <dbReference type="PROSITE" id="PS51391"/>
    </source>
</evidence>
<feature type="region of interest" description="Disordered" evidence="6">
    <location>
        <begin position="326"/>
        <end position="379"/>
    </location>
</feature>
<feature type="compositionally biased region" description="Acidic residues" evidence="6">
    <location>
        <begin position="358"/>
        <end position="373"/>
    </location>
</feature>
<feature type="domain" description="CID" evidence="7">
    <location>
        <begin position="2"/>
        <end position="133"/>
    </location>
</feature>
<dbReference type="EMBL" id="PZQS01000013">
    <property type="protein sequence ID" value="PVD19250.1"/>
    <property type="molecule type" value="Genomic_DNA"/>
</dbReference>
<dbReference type="OrthoDB" id="10069473at2759"/>
<proteinExistence type="predicted"/>
<dbReference type="Pfam" id="PF04818">
    <property type="entry name" value="CID"/>
    <property type="match status" value="1"/>
</dbReference>
<dbReference type="CDD" id="cd16981">
    <property type="entry name" value="CID_RPRD_like"/>
    <property type="match status" value="1"/>
</dbReference>
<evidence type="ECO:0000256" key="3">
    <source>
        <dbReference type="ARBA" id="ARBA00022990"/>
    </source>
</evidence>
<reference evidence="8 9" key="1">
    <citation type="submission" date="2018-04" db="EMBL/GenBank/DDBJ databases">
        <title>The genome of golden apple snail Pomacea canaliculata provides insight into stress tolerance and invasive adaptation.</title>
        <authorList>
            <person name="Liu C."/>
            <person name="Liu B."/>
            <person name="Ren Y."/>
            <person name="Zhang Y."/>
            <person name="Wang H."/>
            <person name="Li S."/>
            <person name="Jiang F."/>
            <person name="Yin L."/>
            <person name="Zhang G."/>
            <person name="Qian W."/>
            <person name="Fan W."/>
        </authorList>
    </citation>
    <scope>NUCLEOTIDE SEQUENCE [LARGE SCALE GENOMIC DNA]</scope>
    <source>
        <strain evidence="8">SZHN2017</strain>
        <tissue evidence="8">Muscle</tissue>
    </source>
</reference>
<protein>
    <recommendedName>
        <fullName evidence="5">Regulation of nuclear pre-mRNA domain-containing protein 2</fullName>
    </recommendedName>
</protein>
<comment type="subunit">
    <text evidence="4">Associates with the RNA polymerase II complex.</text>
</comment>
<keyword evidence="2" id="KW-0597">Phosphoprotein</keyword>
<dbReference type="GO" id="GO:0031124">
    <property type="term" value="P:mRNA 3'-end processing"/>
    <property type="evidence" value="ECO:0007669"/>
    <property type="project" value="TreeGrafter"/>
</dbReference>
<keyword evidence="9" id="KW-1185">Reference proteome</keyword>
<dbReference type="PROSITE" id="PS51391">
    <property type="entry name" value="CID"/>
    <property type="match status" value="1"/>
</dbReference>
<name>A0A2T7NDJ8_POMCA</name>
<evidence type="ECO:0000313" key="8">
    <source>
        <dbReference type="EMBL" id="PVD19250.1"/>
    </source>
</evidence>
<evidence type="ECO:0000256" key="2">
    <source>
        <dbReference type="ARBA" id="ARBA00022553"/>
    </source>
</evidence>
<evidence type="ECO:0000256" key="6">
    <source>
        <dbReference type="SAM" id="MobiDB-lite"/>
    </source>
</evidence>
<organism evidence="8 9">
    <name type="scientific">Pomacea canaliculata</name>
    <name type="common">Golden apple snail</name>
    <dbReference type="NCBI Taxonomy" id="400727"/>
    <lineage>
        <taxon>Eukaryota</taxon>
        <taxon>Metazoa</taxon>
        <taxon>Spiralia</taxon>
        <taxon>Lophotrochozoa</taxon>
        <taxon>Mollusca</taxon>
        <taxon>Gastropoda</taxon>
        <taxon>Caenogastropoda</taxon>
        <taxon>Architaenioglossa</taxon>
        <taxon>Ampullarioidea</taxon>
        <taxon>Ampullariidae</taxon>
        <taxon>Pomacea</taxon>
    </lineage>
</organism>
<dbReference type="Gene3D" id="6.10.250.2560">
    <property type="match status" value="1"/>
</dbReference>
<evidence type="ECO:0000256" key="1">
    <source>
        <dbReference type="ARBA" id="ARBA00022481"/>
    </source>
</evidence>
<dbReference type="SMART" id="SM00582">
    <property type="entry name" value="RPR"/>
    <property type="match status" value="1"/>
</dbReference>
<evidence type="ECO:0000256" key="4">
    <source>
        <dbReference type="ARBA" id="ARBA00062892"/>
    </source>
</evidence>
<dbReference type="GO" id="GO:0000993">
    <property type="term" value="F:RNA polymerase II complex binding"/>
    <property type="evidence" value="ECO:0007669"/>
    <property type="project" value="TreeGrafter"/>
</dbReference>
<dbReference type="InterPro" id="IPR008942">
    <property type="entry name" value="ENTH_VHS"/>
</dbReference>
<dbReference type="PANTHER" id="PTHR12460">
    <property type="entry name" value="CYCLIN-DEPENDENT KINASE INHIBITOR-RELATED PROTEIN"/>
    <property type="match status" value="1"/>
</dbReference>
<dbReference type="Gene3D" id="1.25.40.90">
    <property type="match status" value="1"/>
</dbReference>
<keyword evidence="1" id="KW-0488">Methylation</keyword>
<sequence>MASSLNEESVEKKLMTVTNTQDSIQSLSLWIIHHKSHHERIVELWSKVLRKSAKPSHRLTLFYLCNDVVQNSKRKKAPVFIETFKQHLKQATALVRDISIKAKVERIFNIWEERQVYDKEFIKEIKAILDGKRSDISDHHNKTGHHNKAQKKPIDPAFSPASVDDMEAIQPADPTLTDLQAEKSKEKEKNTPSPEVLAEFKPQEMVEKIRVYKRLESDIEVKIRQLSHLKLDASSIEAIKQLKDRAHGNEFSTQFEESCLRLEELVKGVEKKQQDQANLLEILLISEYFYDEQNREARIVANAYKNFGARINSMKRRLDELKKTLPCAQSPIPSPSLDAPSPGNTPPYLDTNTHPVDMDLDTGEEPRLEDDDIPSPLRRHHHQSAPLMIWVWEFGQSIGQHNTYVEV</sequence>
<evidence type="ECO:0000313" key="9">
    <source>
        <dbReference type="Proteomes" id="UP000245119"/>
    </source>
</evidence>
<feature type="region of interest" description="Disordered" evidence="6">
    <location>
        <begin position="134"/>
        <end position="161"/>
    </location>
</feature>
<accession>A0A2T7NDJ8</accession>
<evidence type="ECO:0000256" key="5">
    <source>
        <dbReference type="ARBA" id="ARBA00067342"/>
    </source>
</evidence>
<dbReference type="STRING" id="400727.A0A2T7NDJ8"/>
<dbReference type="Proteomes" id="UP000245119">
    <property type="component" value="Linkage Group LG13"/>
</dbReference>
<feature type="compositionally biased region" description="Basic residues" evidence="6">
    <location>
        <begin position="142"/>
        <end position="151"/>
    </location>
</feature>
<dbReference type="SUPFAM" id="SSF48464">
    <property type="entry name" value="ENTH/VHS domain"/>
    <property type="match status" value="1"/>
</dbReference>
<dbReference type="InterPro" id="IPR006569">
    <property type="entry name" value="CID_dom"/>
</dbReference>
<keyword evidence="3" id="KW-0007">Acetylation</keyword>
<dbReference type="PANTHER" id="PTHR12460:SF40">
    <property type="entry name" value="REGULATION OF NUCLEAR PRE-MRNA DOMAIN-CONTAINING PROTEIN 2"/>
    <property type="match status" value="1"/>
</dbReference>
<dbReference type="FunFam" id="1.25.40.90:FF:000020">
    <property type="entry name" value="regulation of nuclear pre-mRNA domain-containing protein 2 isoform X1"/>
    <property type="match status" value="1"/>
</dbReference>
<dbReference type="AlphaFoldDB" id="A0A2T7NDJ8"/>
<gene>
    <name evidence="8" type="ORF">C0Q70_19736</name>
</gene>
<comment type="caution">
    <text evidence="8">The sequence shown here is derived from an EMBL/GenBank/DDBJ whole genome shotgun (WGS) entry which is preliminary data.</text>
</comment>